<dbReference type="STRING" id="1235802.C823_01032"/>
<evidence type="ECO:0000313" key="2">
    <source>
        <dbReference type="Proteomes" id="UP000012589"/>
    </source>
</evidence>
<organism evidence="1 2">
    <name type="scientific">Eubacterium plexicaudatum ASF492</name>
    <dbReference type="NCBI Taxonomy" id="1235802"/>
    <lineage>
        <taxon>Bacteria</taxon>
        <taxon>Bacillati</taxon>
        <taxon>Bacillota</taxon>
        <taxon>Clostridia</taxon>
        <taxon>Eubacteriales</taxon>
        <taxon>Eubacteriaceae</taxon>
        <taxon>Eubacterium</taxon>
    </lineage>
</organism>
<evidence type="ECO:0000313" key="1">
    <source>
        <dbReference type="EMBL" id="EMZ35265.1"/>
    </source>
</evidence>
<keyword evidence="2" id="KW-1185">Reference proteome</keyword>
<gene>
    <name evidence="1" type="ORF">C823_01032</name>
</gene>
<protein>
    <submittedName>
        <fullName evidence="1">Uncharacterized protein</fullName>
    </submittedName>
</protein>
<dbReference type="AlphaFoldDB" id="N2BA57"/>
<dbReference type="eggNOG" id="ENOG5033519">
    <property type="taxonomic scope" value="Bacteria"/>
</dbReference>
<reference evidence="1 2" key="1">
    <citation type="journal article" date="2014" name="Genome Announc.">
        <title>Draft genome sequences of the altered schaedler flora, a defined bacterial community from gnotobiotic mice.</title>
        <authorList>
            <person name="Wannemuehler M.J."/>
            <person name="Overstreet A.M."/>
            <person name="Ward D.V."/>
            <person name="Phillips G.J."/>
        </authorList>
    </citation>
    <scope>NUCLEOTIDE SEQUENCE [LARGE SCALE GENOMIC DNA]</scope>
    <source>
        <strain evidence="1 2">ASF492</strain>
    </source>
</reference>
<name>N2BA57_9FIRM</name>
<proteinExistence type="predicted"/>
<accession>N2BA57</accession>
<dbReference type="EMBL" id="AQFT01000031">
    <property type="protein sequence ID" value="EMZ35265.1"/>
    <property type="molecule type" value="Genomic_DNA"/>
</dbReference>
<dbReference type="PATRIC" id="fig|1235802.3.peg.1109"/>
<comment type="caution">
    <text evidence="1">The sequence shown here is derived from an EMBL/GenBank/DDBJ whole genome shotgun (WGS) entry which is preliminary data.</text>
</comment>
<dbReference type="OrthoDB" id="2054716at2"/>
<dbReference type="HOGENOM" id="CLU_2166061_0_0_9"/>
<dbReference type="Proteomes" id="UP000012589">
    <property type="component" value="Unassembled WGS sequence"/>
</dbReference>
<sequence length="110" mass="12904">MEGQMDIFDFIEKPRTQFEQLFEKIKDPVMLCVNCLCQYCANNVEEIWGKVKPEEIRESCFNCDECRTFTGQAGHREHLLEGCNKFVLSEYGAERNRKKFKVIKGWKNGA</sequence>